<comment type="caution">
    <text evidence="1">The sequence shown here is derived from an EMBL/GenBank/DDBJ whole genome shotgun (WGS) entry which is preliminary data.</text>
</comment>
<reference evidence="1 2" key="1">
    <citation type="submission" date="2009-01" db="EMBL/GenBank/DDBJ databases">
        <authorList>
            <person name="Fulton L."/>
            <person name="Clifton S."/>
            <person name="Fulton B."/>
            <person name="Xu J."/>
            <person name="Minx P."/>
            <person name="Pepin K.H."/>
            <person name="Johnson M."/>
            <person name="Bhonagiri V."/>
            <person name="Nash W.E."/>
            <person name="Mardis E.R."/>
            <person name="Wilson R.K."/>
        </authorList>
    </citation>
    <scope>NUCLEOTIDE SEQUENCE [LARGE SCALE GENOMIC DNA]</scope>
    <source>
        <strain evidence="1 2">DSM 15981</strain>
    </source>
</reference>
<gene>
    <name evidence="1" type="ORF">CLOSTASPAR_01199</name>
</gene>
<dbReference type="Proteomes" id="UP000004756">
    <property type="component" value="Unassembled WGS sequence"/>
</dbReference>
<sequence>MGCGFHEWDLLICLVYRKKMGLRVVYHYVSYRIPHIQTKGKS</sequence>
<evidence type="ECO:0000313" key="2">
    <source>
        <dbReference type="Proteomes" id="UP000004756"/>
    </source>
</evidence>
<accession>C0CW44</accession>
<protein>
    <submittedName>
        <fullName evidence="1">Uncharacterized protein</fullName>
    </submittedName>
</protein>
<proteinExistence type="predicted"/>
<dbReference type="AlphaFoldDB" id="C0CW44"/>
<organism evidence="1 2">
    <name type="scientific">[Clostridium] asparagiforme DSM 15981</name>
    <dbReference type="NCBI Taxonomy" id="518636"/>
    <lineage>
        <taxon>Bacteria</taxon>
        <taxon>Bacillati</taxon>
        <taxon>Bacillota</taxon>
        <taxon>Clostridia</taxon>
        <taxon>Lachnospirales</taxon>
        <taxon>Lachnospiraceae</taxon>
        <taxon>Enterocloster</taxon>
    </lineage>
</organism>
<keyword evidence="2" id="KW-1185">Reference proteome</keyword>
<reference evidence="1 2" key="2">
    <citation type="submission" date="2009-02" db="EMBL/GenBank/DDBJ databases">
        <title>Draft genome sequence of Clostridium asparagiforme (DSM 15981).</title>
        <authorList>
            <person name="Sudarsanam P."/>
            <person name="Ley R."/>
            <person name="Guruge J."/>
            <person name="Turnbaugh P.J."/>
            <person name="Mahowald M."/>
            <person name="Liep D."/>
            <person name="Gordon J."/>
        </authorList>
    </citation>
    <scope>NUCLEOTIDE SEQUENCE [LARGE SCALE GENOMIC DNA]</scope>
    <source>
        <strain evidence="1 2">DSM 15981</strain>
    </source>
</reference>
<name>C0CW44_9FIRM</name>
<evidence type="ECO:0000313" key="1">
    <source>
        <dbReference type="EMBL" id="EEG56737.1"/>
    </source>
</evidence>
<dbReference type="EMBL" id="ACCJ01000052">
    <property type="protein sequence ID" value="EEG56737.1"/>
    <property type="molecule type" value="Genomic_DNA"/>
</dbReference>
<dbReference type="HOGENOM" id="CLU_3249288_0_0_9"/>